<dbReference type="AlphaFoldDB" id="A0A1X7RRN9"/>
<evidence type="ECO:0000313" key="2">
    <source>
        <dbReference type="Proteomes" id="UP000215127"/>
    </source>
</evidence>
<gene>
    <name evidence="1" type="ORF">ZT3D7_G5266</name>
</gene>
<dbReference type="EMBL" id="LT853695">
    <property type="protein sequence ID" value="SMQ50114.1"/>
    <property type="molecule type" value="Genomic_DNA"/>
</dbReference>
<proteinExistence type="predicted"/>
<accession>A0A1X7RRN9</accession>
<sequence>MERTLLLAPGPESASSRPWRCLRVCVAFAQLTPRIFHGYLYHLAGVNTEARAKHGKGFKNPPNFEFNPRGAQTAASLWHFFDALGLSCGITILDQKKHEAHEDLLEISVHKTCFSSTAYPFLLPLSVTVTSEDLSVDNIQAKVPLERSHNVLAAMLDVLFIVIPGLDGLVGMPGSELFPPCEHAVQDMPSSRSKVLLSSQCEFICLVGADGNK</sequence>
<name>A0A1X7RRN9_ZYMT9</name>
<protein>
    <submittedName>
        <fullName evidence="1">Uncharacterized protein</fullName>
    </submittedName>
</protein>
<reference evidence="1 2" key="1">
    <citation type="submission" date="2016-06" db="EMBL/GenBank/DDBJ databases">
        <authorList>
            <person name="Kjaerup R.B."/>
            <person name="Dalgaard T.S."/>
            <person name="Juul-Madsen H.R."/>
        </authorList>
    </citation>
    <scope>NUCLEOTIDE SEQUENCE [LARGE SCALE GENOMIC DNA]</scope>
</reference>
<dbReference type="Proteomes" id="UP000215127">
    <property type="component" value="Chromosome 4"/>
</dbReference>
<keyword evidence="2" id="KW-1185">Reference proteome</keyword>
<evidence type="ECO:0000313" key="1">
    <source>
        <dbReference type="EMBL" id="SMQ50114.1"/>
    </source>
</evidence>
<organism evidence="1 2">
    <name type="scientific">Zymoseptoria tritici (strain ST99CH_3D7)</name>
    <dbReference type="NCBI Taxonomy" id="1276538"/>
    <lineage>
        <taxon>Eukaryota</taxon>
        <taxon>Fungi</taxon>
        <taxon>Dikarya</taxon>
        <taxon>Ascomycota</taxon>
        <taxon>Pezizomycotina</taxon>
        <taxon>Dothideomycetes</taxon>
        <taxon>Dothideomycetidae</taxon>
        <taxon>Mycosphaerellales</taxon>
        <taxon>Mycosphaerellaceae</taxon>
        <taxon>Zymoseptoria</taxon>
    </lineage>
</organism>